<protein>
    <recommendedName>
        <fullName evidence="4">RRM domain-containing protein</fullName>
    </recommendedName>
</protein>
<dbReference type="GO" id="GO:0005634">
    <property type="term" value="C:nucleus"/>
    <property type="evidence" value="ECO:0007669"/>
    <property type="project" value="TreeGrafter"/>
</dbReference>
<dbReference type="InterPro" id="IPR012677">
    <property type="entry name" value="Nucleotide-bd_a/b_plait_sf"/>
</dbReference>
<dbReference type="PANTHER" id="PTHR14738:SF32">
    <property type="entry name" value="RNA BINDING (RRM_RBD_RNP MOTIFS) FAMILY PROTEIN"/>
    <property type="match status" value="1"/>
</dbReference>
<keyword evidence="6" id="KW-1185">Reference proteome</keyword>
<feature type="region of interest" description="Disordered" evidence="2">
    <location>
        <begin position="491"/>
        <end position="510"/>
    </location>
</feature>
<dbReference type="SMART" id="SM00360">
    <property type="entry name" value="RRM"/>
    <property type="match status" value="1"/>
</dbReference>
<comment type="caution">
    <text evidence="5">The sequence shown here is derived from an EMBL/GenBank/DDBJ whole genome shotgun (WGS) entry which is preliminary data.</text>
</comment>
<keyword evidence="1" id="KW-0694">RNA-binding</keyword>
<dbReference type="InterPro" id="IPR035979">
    <property type="entry name" value="RBD_domain_sf"/>
</dbReference>
<dbReference type="Gene3D" id="3.30.70.330">
    <property type="match status" value="1"/>
</dbReference>
<dbReference type="GO" id="GO:0043488">
    <property type="term" value="P:regulation of mRNA stability"/>
    <property type="evidence" value="ECO:0007669"/>
    <property type="project" value="InterPro"/>
</dbReference>
<evidence type="ECO:0000256" key="3">
    <source>
        <dbReference type="SAM" id="Phobius"/>
    </source>
</evidence>
<dbReference type="AlphaFoldDB" id="A0A9Q1GTA2"/>
<dbReference type="Proteomes" id="UP001153076">
    <property type="component" value="Unassembled WGS sequence"/>
</dbReference>
<dbReference type="GO" id="GO:0005737">
    <property type="term" value="C:cytoplasm"/>
    <property type="evidence" value="ECO:0007669"/>
    <property type="project" value="TreeGrafter"/>
</dbReference>
<keyword evidence="3" id="KW-1133">Transmembrane helix</keyword>
<name>A0A9Q1GTA2_9CARY</name>
<evidence type="ECO:0000259" key="4">
    <source>
        <dbReference type="PROSITE" id="PS50102"/>
    </source>
</evidence>
<dbReference type="SUPFAM" id="SSF54928">
    <property type="entry name" value="RNA-binding domain, RBD"/>
    <property type="match status" value="1"/>
</dbReference>
<dbReference type="EMBL" id="JAKOGI010001155">
    <property type="protein sequence ID" value="KAJ8427342.1"/>
    <property type="molecule type" value="Genomic_DNA"/>
</dbReference>
<gene>
    <name evidence="5" type="ORF">Cgig2_016497</name>
</gene>
<feature type="region of interest" description="Disordered" evidence="2">
    <location>
        <begin position="842"/>
        <end position="870"/>
    </location>
</feature>
<feature type="compositionally biased region" description="Basic and acidic residues" evidence="2">
    <location>
        <begin position="906"/>
        <end position="925"/>
    </location>
</feature>
<evidence type="ECO:0000256" key="2">
    <source>
        <dbReference type="SAM" id="MobiDB-lite"/>
    </source>
</evidence>
<sequence length="1056" mass="115890">MEGKDRAGEGTFRVTFGEEGAAKLGERLTEKLKEYMGEFVDDTLVDKVPCTGFCARLVGQKYVIVLLGNGRSKEEVKEDLDVFLGDNSDAFVTWLWDHLALHLDEYLPSHKTSSVEVAKDKPELGENADKTDTNHPVSDSGGGKSKSSKSRHNRDWKGLVTDDTQPPPLRSTIADHVQHEEKAHRIPLRARQSVSPEPAVHRKRNRPDERTQLKREVSAPRRLLQFAVREAVATAKPSNSVEPVRKRLRSVVATSTANSSDEVHPRRMQSVATLASPMATAIKAVAEAAEDVRKVRTGNVFDRLSRGADLQENIEQISKFRGPATEDVEYGVYEQIDEKAHQRYLHARGYVGEYNVNASMIDSSTGMASDSASDNEGCGDANLMDCREMNGTETGTSRGYKVDDSFLVQSSLVQDTNALTYHTRKKGNEQPGPSANAKHKIVNISVNVNTWKPPHYQPPREIVEVETRQSMQQTDTGAGNSNVHVMKENSSPLTVLGNGKPAPDTQKESRKIVISSAPGSYSTGRPLEDADLRTVFVNNVHFAATKDSLSRHFNKFGEVLKVIILTDAATGHPKGSAYVEFMRKEAAENALSLDGTSFMSRIIKASSSGAGDPAHQPGLEGSYYWSGFSRAERVSYVTDKGREAYNLDRESHLDGGLAFYCCCWGILGQVVKKSSGQQEANPTMTWPRVTRGSPFAVPRFAQAPFPRVFPGAYRARPPIKAGARSMQWKRDAQPTPAESAAPASGNPANVVSAGRGLTYIRTASKSDGTPGIKTKLTHMPSLSLSLRDHLNLKKMRNLTKLSRSSHGAISNLLLRFNPCSSSSSSSTATSIQYLFSTPIAIPDPHHRHPNPKPFSAVNPNSPPSLPVNIHGDFNGGSLGVKLLRFYSSESKPNPDDSKNPNQKPNPEFKHQEIEGPTVERDLSPLANETREVSLRLMKTMYDVSRVLAVLGLSQLALGAWIAYTTASSPSTTAMSLVAFALPFSMAFMLRQSLKHMHFFKKMEQIGRLQILTSIMQISKHVHLFFVRLRAVAYLCLAGLPLPFLFSLLSSSSSSSS</sequence>
<feature type="region of interest" description="Disordered" evidence="2">
    <location>
        <begin position="120"/>
        <end position="215"/>
    </location>
</feature>
<evidence type="ECO:0000313" key="6">
    <source>
        <dbReference type="Proteomes" id="UP001153076"/>
    </source>
</evidence>
<dbReference type="OrthoDB" id="4726at2759"/>
<reference evidence="5" key="1">
    <citation type="submission" date="2022-04" db="EMBL/GenBank/DDBJ databases">
        <title>Carnegiea gigantea Genome sequencing and assembly v2.</title>
        <authorList>
            <person name="Copetti D."/>
            <person name="Sanderson M.J."/>
            <person name="Burquez A."/>
            <person name="Wojciechowski M.F."/>
        </authorList>
    </citation>
    <scope>NUCLEOTIDE SEQUENCE</scope>
    <source>
        <strain evidence="5">SGP5-SGP5p</strain>
        <tissue evidence="5">Aerial part</tissue>
    </source>
</reference>
<dbReference type="PROSITE" id="PS50102">
    <property type="entry name" value="RRM"/>
    <property type="match status" value="1"/>
</dbReference>
<proteinExistence type="predicted"/>
<dbReference type="GO" id="GO:0008143">
    <property type="term" value="F:poly(A) binding"/>
    <property type="evidence" value="ECO:0007669"/>
    <property type="project" value="InterPro"/>
</dbReference>
<feature type="region of interest" description="Disordered" evidence="2">
    <location>
        <begin position="889"/>
        <end position="925"/>
    </location>
</feature>
<feature type="domain" description="RRM" evidence="4">
    <location>
        <begin position="533"/>
        <end position="610"/>
    </location>
</feature>
<keyword evidence="3" id="KW-0472">Membrane</keyword>
<accession>A0A9Q1GTA2</accession>
<dbReference type="InterPro" id="IPR000504">
    <property type="entry name" value="RRM_dom"/>
</dbReference>
<feature type="region of interest" description="Disordered" evidence="2">
    <location>
        <begin position="725"/>
        <end position="748"/>
    </location>
</feature>
<feature type="transmembrane region" description="Helical" evidence="3">
    <location>
        <begin position="1030"/>
        <end position="1048"/>
    </location>
</feature>
<feature type="compositionally biased region" description="Basic and acidic residues" evidence="2">
    <location>
        <begin position="120"/>
        <end position="133"/>
    </location>
</feature>
<dbReference type="PANTHER" id="PTHR14738">
    <property type="entry name" value="ZINC FINGER CCCH DOMAIN-CONTAINING PROTEIN 14"/>
    <property type="match status" value="1"/>
</dbReference>
<feature type="transmembrane region" description="Helical" evidence="3">
    <location>
        <begin position="969"/>
        <end position="989"/>
    </location>
</feature>
<evidence type="ECO:0000313" key="5">
    <source>
        <dbReference type="EMBL" id="KAJ8427342.1"/>
    </source>
</evidence>
<dbReference type="InterPro" id="IPR040366">
    <property type="entry name" value="Nab2/ZC3H14"/>
</dbReference>
<organism evidence="5 6">
    <name type="scientific">Carnegiea gigantea</name>
    <dbReference type="NCBI Taxonomy" id="171969"/>
    <lineage>
        <taxon>Eukaryota</taxon>
        <taxon>Viridiplantae</taxon>
        <taxon>Streptophyta</taxon>
        <taxon>Embryophyta</taxon>
        <taxon>Tracheophyta</taxon>
        <taxon>Spermatophyta</taxon>
        <taxon>Magnoliopsida</taxon>
        <taxon>eudicotyledons</taxon>
        <taxon>Gunneridae</taxon>
        <taxon>Pentapetalae</taxon>
        <taxon>Caryophyllales</taxon>
        <taxon>Cactineae</taxon>
        <taxon>Cactaceae</taxon>
        <taxon>Cactoideae</taxon>
        <taxon>Echinocereeae</taxon>
        <taxon>Carnegiea</taxon>
    </lineage>
</organism>
<dbReference type="Pfam" id="PF00076">
    <property type="entry name" value="RRM_1"/>
    <property type="match status" value="1"/>
</dbReference>
<keyword evidence="3" id="KW-0812">Transmembrane</keyword>
<feature type="compositionally biased region" description="Basic and acidic residues" evidence="2">
    <location>
        <begin position="206"/>
        <end position="215"/>
    </location>
</feature>
<evidence type="ECO:0000256" key="1">
    <source>
        <dbReference type="PROSITE-ProRule" id="PRU00176"/>
    </source>
</evidence>